<dbReference type="SUPFAM" id="SSF55186">
    <property type="entry name" value="ThrRS/AlaRS common domain"/>
    <property type="match status" value="1"/>
</dbReference>
<dbReference type="Proteomes" id="UP000198539">
    <property type="component" value="Unassembled WGS sequence"/>
</dbReference>
<evidence type="ECO:0000259" key="15">
    <source>
        <dbReference type="PROSITE" id="PS50862"/>
    </source>
</evidence>
<dbReference type="InterPro" id="IPR006195">
    <property type="entry name" value="aa-tRNA-synth_II"/>
</dbReference>
<evidence type="ECO:0000256" key="1">
    <source>
        <dbReference type="ARBA" id="ARBA00008226"/>
    </source>
</evidence>
<keyword evidence="18" id="KW-1185">Reference proteome</keyword>
<evidence type="ECO:0000313" key="17">
    <source>
        <dbReference type="EMBL" id="SDW54157.1"/>
    </source>
</evidence>
<dbReference type="GO" id="GO:0005829">
    <property type="term" value="C:cytosol"/>
    <property type="evidence" value="ECO:0007669"/>
    <property type="project" value="TreeGrafter"/>
</dbReference>
<dbReference type="OrthoDB" id="9802304at2"/>
<gene>
    <name evidence="13" type="primary">thrS</name>
    <name evidence="17" type="ORF">SAMN04488238_102350</name>
</gene>
<evidence type="ECO:0000256" key="10">
    <source>
        <dbReference type="ARBA" id="ARBA00022917"/>
    </source>
</evidence>
<dbReference type="SUPFAM" id="SSF52954">
    <property type="entry name" value="Class II aaRS ABD-related"/>
    <property type="match status" value="1"/>
</dbReference>
<keyword evidence="4 13" id="KW-0436">Ligase</keyword>
<dbReference type="InterPro" id="IPR033728">
    <property type="entry name" value="ThrRS_core"/>
</dbReference>
<dbReference type="InterPro" id="IPR012676">
    <property type="entry name" value="TGS-like"/>
</dbReference>
<dbReference type="Gene3D" id="3.40.50.800">
    <property type="entry name" value="Anticodon-binding domain"/>
    <property type="match status" value="1"/>
</dbReference>
<organism evidence="17 18">
    <name type="scientific">Roseicitreum antarcticum</name>
    <dbReference type="NCBI Taxonomy" id="564137"/>
    <lineage>
        <taxon>Bacteria</taxon>
        <taxon>Pseudomonadati</taxon>
        <taxon>Pseudomonadota</taxon>
        <taxon>Alphaproteobacteria</taxon>
        <taxon>Rhodobacterales</taxon>
        <taxon>Paracoccaceae</taxon>
        <taxon>Roseicitreum</taxon>
    </lineage>
</organism>
<evidence type="ECO:0000256" key="9">
    <source>
        <dbReference type="ARBA" id="ARBA00022884"/>
    </source>
</evidence>
<sequence>MAQITLTFPDGNARSYDAGTTPAQVAESLSKSLTKKAISATVNGAHHDLQWPINADASIAIHTMQDDAPALELIRHDLAHIMARAVQEIWPDVKVTIGPVRDHGWFYDFDRAEPFTPEDLGEIEARMKAIINARDPVRTEVWDRARAIEHYKAAGEPFKLELIDRIPEGEPLRMYWHGDWQDLCRGPHLQHTGQVPADAFKLMNVAGAYWLGDSTRPMLQRIYGVAFRNRDDLKAHLHMLEEAAKRDHRRLGREMDLFHMQEEAPGQVFWHPNGWKIYTTLQDYMRRQQMRDGYVEVNTPQVVNRKLWEDSGHWDNYQENMFIVEVDEEHAREKTINALKPMNCPCHVQIYNHGLKSYRDLPLRMAEFGSCNRYEPSGALHGIMRVRGFTQDDAHIFCTEDQIEAESKKFIDFLSGVYADLGFDNWRIKLSTRPEKRIGSDESWDRVEAALGNACRAAGYEYELFPGEGAFYGPKLEFVLTDAIGRDWQCGTLQVDPNLPERLGATYIGMDGAKHRPVMLHRAVLGSFERFIGMLIENFAGKLPFWLAPRQVVVASIISDADAYCTQVCAALQAAGVRAELDLRNEKINYKVREHSLGKVPVMLAIGAREVAEGTVSVRRLGTNMNQAMVMQDLVDSLALDAMPPDLRPADAAASPSGAVTQDQSAQ</sequence>
<comment type="subunit">
    <text evidence="13">Homodimer.</text>
</comment>
<reference evidence="17 18" key="1">
    <citation type="submission" date="2016-10" db="EMBL/GenBank/DDBJ databases">
        <authorList>
            <person name="de Groot N.N."/>
        </authorList>
    </citation>
    <scope>NUCLEOTIDE SEQUENCE [LARGE SCALE GENOMIC DNA]</scope>
    <source>
        <strain evidence="17 18">CGMCC 1.8894</strain>
    </source>
</reference>
<dbReference type="CDD" id="cd01667">
    <property type="entry name" value="TGS_ThrRS"/>
    <property type="match status" value="1"/>
</dbReference>
<comment type="cofactor">
    <cofactor evidence="13">
        <name>Zn(2+)</name>
        <dbReference type="ChEBI" id="CHEBI:29105"/>
    </cofactor>
    <text evidence="13">Binds 1 zinc ion per subunit.</text>
</comment>
<evidence type="ECO:0000256" key="5">
    <source>
        <dbReference type="ARBA" id="ARBA00022723"/>
    </source>
</evidence>
<comment type="caution">
    <text evidence="13">Lacks conserved residue(s) required for the propagation of feature annotation.</text>
</comment>
<dbReference type="Gene3D" id="3.30.54.20">
    <property type="match status" value="1"/>
</dbReference>
<dbReference type="PANTHER" id="PTHR11451:SF44">
    <property type="entry name" value="THREONINE--TRNA LIGASE, CHLOROPLASTIC_MITOCHONDRIAL 2"/>
    <property type="match status" value="1"/>
</dbReference>
<feature type="domain" description="Aminoacyl-transfer RNA synthetases class-II family profile" evidence="15">
    <location>
        <begin position="247"/>
        <end position="544"/>
    </location>
</feature>
<proteinExistence type="inferred from homology"/>
<evidence type="ECO:0000256" key="13">
    <source>
        <dbReference type="HAMAP-Rule" id="MF_00184"/>
    </source>
</evidence>
<keyword evidence="10 13" id="KW-0648">Protein biosynthesis</keyword>
<comment type="subcellular location">
    <subcellularLocation>
        <location evidence="13">Cytoplasm</location>
    </subcellularLocation>
</comment>
<evidence type="ECO:0000259" key="16">
    <source>
        <dbReference type="PROSITE" id="PS51880"/>
    </source>
</evidence>
<dbReference type="InterPro" id="IPR036621">
    <property type="entry name" value="Anticodon-bd_dom_sf"/>
</dbReference>
<dbReference type="FunFam" id="3.30.930.10:FF:000002">
    <property type="entry name" value="Threonine--tRNA ligase"/>
    <property type="match status" value="1"/>
</dbReference>
<dbReference type="Pfam" id="PF00587">
    <property type="entry name" value="tRNA-synt_2b"/>
    <property type="match status" value="1"/>
</dbReference>
<dbReference type="CDD" id="cd00771">
    <property type="entry name" value="ThrRS_core"/>
    <property type="match status" value="1"/>
</dbReference>
<dbReference type="FunFam" id="3.30.54.20:FF:000002">
    <property type="entry name" value="Threonine--tRNA ligase"/>
    <property type="match status" value="1"/>
</dbReference>
<dbReference type="Pfam" id="PF03129">
    <property type="entry name" value="HGTP_anticodon"/>
    <property type="match status" value="1"/>
</dbReference>
<dbReference type="NCBIfam" id="TIGR00418">
    <property type="entry name" value="thrS"/>
    <property type="match status" value="1"/>
</dbReference>
<dbReference type="Gene3D" id="3.10.20.30">
    <property type="match status" value="1"/>
</dbReference>
<dbReference type="Gene3D" id="3.30.930.10">
    <property type="entry name" value="Bira Bifunctional Protein, Domain 2"/>
    <property type="match status" value="1"/>
</dbReference>
<dbReference type="InterPro" id="IPR018163">
    <property type="entry name" value="Thr/Ala-tRNA-synth_IIc_edit"/>
</dbReference>
<evidence type="ECO:0000256" key="11">
    <source>
        <dbReference type="ARBA" id="ARBA00023146"/>
    </source>
</evidence>
<dbReference type="EMBL" id="FNOM01000002">
    <property type="protein sequence ID" value="SDW54157.1"/>
    <property type="molecule type" value="Genomic_DNA"/>
</dbReference>
<name>A0A1H2UDS7_9RHOB</name>
<dbReference type="AlphaFoldDB" id="A0A1H2UDS7"/>
<keyword evidence="8 13" id="KW-0067">ATP-binding</keyword>
<dbReference type="RefSeq" id="WP_092885991.1">
    <property type="nucleotide sequence ID" value="NZ_CP061498.1"/>
</dbReference>
<dbReference type="Pfam" id="PF02824">
    <property type="entry name" value="TGS"/>
    <property type="match status" value="1"/>
</dbReference>
<dbReference type="Pfam" id="PF07973">
    <property type="entry name" value="tRNA_SAD"/>
    <property type="match status" value="1"/>
</dbReference>
<dbReference type="GO" id="GO:0004829">
    <property type="term" value="F:threonine-tRNA ligase activity"/>
    <property type="evidence" value="ECO:0007669"/>
    <property type="project" value="UniProtKB-UniRule"/>
</dbReference>
<feature type="binding site" evidence="13">
    <location>
        <position position="395"/>
    </location>
    <ligand>
        <name>Zn(2+)</name>
        <dbReference type="ChEBI" id="CHEBI:29105"/>
        <note>catalytic</note>
    </ligand>
</feature>
<keyword evidence="9 13" id="KW-0694">RNA-binding</keyword>
<dbReference type="InterPro" id="IPR004095">
    <property type="entry name" value="TGS"/>
</dbReference>
<dbReference type="InterPro" id="IPR002320">
    <property type="entry name" value="Thr-tRNA-ligase_IIa"/>
</dbReference>
<keyword evidence="5 13" id="KW-0479">Metal-binding</keyword>
<dbReference type="HAMAP" id="MF_00184">
    <property type="entry name" value="Thr_tRNA_synth"/>
    <property type="match status" value="1"/>
</dbReference>
<dbReference type="Gene3D" id="3.30.980.10">
    <property type="entry name" value="Threonyl-trna Synthetase, Chain A, domain 2"/>
    <property type="match status" value="1"/>
</dbReference>
<dbReference type="SUPFAM" id="SSF81271">
    <property type="entry name" value="TGS-like"/>
    <property type="match status" value="1"/>
</dbReference>
<comment type="similarity">
    <text evidence="1 13">Belongs to the class-II aminoacyl-tRNA synthetase family.</text>
</comment>
<dbReference type="InterPro" id="IPR002314">
    <property type="entry name" value="aa-tRNA-synt_IIb"/>
</dbReference>
<dbReference type="InterPro" id="IPR047246">
    <property type="entry name" value="ThrRS_anticodon"/>
</dbReference>
<dbReference type="PRINTS" id="PR01047">
    <property type="entry name" value="TRNASYNTHTHR"/>
</dbReference>
<dbReference type="PROSITE" id="PS51880">
    <property type="entry name" value="TGS"/>
    <property type="match status" value="1"/>
</dbReference>
<evidence type="ECO:0000256" key="4">
    <source>
        <dbReference type="ARBA" id="ARBA00022598"/>
    </source>
</evidence>
<evidence type="ECO:0000313" key="18">
    <source>
        <dbReference type="Proteomes" id="UP000198539"/>
    </source>
</evidence>
<protein>
    <recommendedName>
        <fullName evidence="13">Threonine--tRNA ligase</fullName>
        <ecNumber evidence="13">6.1.1.3</ecNumber>
    </recommendedName>
    <alternativeName>
        <fullName evidence="13">Threonyl-tRNA synthetase</fullName>
        <shortName evidence="13">ThrRS</shortName>
    </alternativeName>
</protein>
<dbReference type="InterPro" id="IPR012675">
    <property type="entry name" value="Beta-grasp_dom_sf"/>
</dbReference>
<feature type="binding site" evidence="13">
    <location>
        <position position="521"/>
    </location>
    <ligand>
        <name>Zn(2+)</name>
        <dbReference type="ChEBI" id="CHEBI:29105"/>
        <note>catalytic</note>
    </ligand>
</feature>
<evidence type="ECO:0000256" key="3">
    <source>
        <dbReference type="ARBA" id="ARBA00022555"/>
    </source>
</evidence>
<dbReference type="InterPro" id="IPR045864">
    <property type="entry name" value="aa-tRNA-synth_II/BPL/LPL"/>
</dbReference>
<keyword evidence="2 13" id="KW-0963">Cytoplasm</keyword>
<dbReference type="CDD" id="cd00860">
    <property type="entry name" value="ThrRS_anticodon"/>
    <property type="match status" value="1"/>
</dbReference>
<dbReference type="GO" id="GO:0005524">
    <property type="term" value="F:ATP binding"/>
    <property type="evidence" value="ECO:0007669"/>
    <property type="project" value="UniProtKB-UniRule"/>
</dbReference>
<evidence type="ECO:0000256" key="6">
    <source>
        <dbReference type="ARBA" id="ARBA00022741"/>
    </source>
</evidence>
<feature type="binding site" evidence="13">
    <location>
        <position position="344"/>
    </location>
    <ligand>
        <name>Zn(2+)</name>
        <dbReference type="ChEBI" id="CHEBI:29105"/>
        <note>catalytic</note>
    </ligand>
</feature>
<dbReference type="PROSITE" id="PS50862">
    <property type="entry name" value="AA_TRNA_LIGASE_II"/>
    <property type="match status" value="1"/>
</dbReference>
<dbReference type="SUPFAM" id="SSF55681">
    <property type="entry name" value="Class II aaRS and biotin synthetases"/>
    <property type="match status" value="1"/>
</dbReference>
<comment type="catalytic activity">
    <reaction evidence="12 13">
        <text>tRNA(Thr) + L-threonine + ATP = L-threonyl-tRNA(Thr) + AMP + diphosphate + H(+)</text>
        <dbReference type="Rhea" id="RHEA:24624"/>
        <dbReference type="Rhea" id="RHEA-COMP:9670"/>
        <dbReference type="Rhea" id="RHEA-COMP:9704"/>
        <dbReference type="ChEBI" id="CHEBI:15378"/>
        <dbReference type="ChEBI" id="CHEBI:30616"/>
        <dbReference type="ChEBI" id="CHEBI:33019"/>
        <dbReference type="ChEBI" id="CHEBI:57926"/>
        <dbReference type="ChEBI" id="CHEBI:78442"/>
        <dbReference type="ChEBI" id="CHEBI:78534"/>
        <dbReference type="ChEBI" id="CHEBI:456215"/>
        <dbReference type="EC" id="6.1.1.3"/>
    </reaction>
</comment>
<dbReference type="GO" id="GO:0046872">
    <property type="term" value="F:metal ion binding"/>
    <property type="evidence" value="ECO:0007669"/>
    <property type="project" value="UniProtKB-KW"/>
</dbReference>
<dbReference type="InterPro" id="IPR012947">
    <property type="entry name" value="tRNA_SAD"/>
</dbReference>
<evidence type="ECO:0000256" key="7">
    <source>
        <dbReference type="ARBA" id="ARBA00022833"/>
    </source>
</evidence>
<evidence type="ECO:0000256" key="14">
    <source>
        <dbReference type="SAM" id="MobiDB-lite"/>
    </source>
</evidence>
<dbReference type="GO" id="GO:0000049">
    <property type="term" value="F:tRNA binding"/>
    <property type="evidence" value="ECO:0007669"/>
    <property type="project" value="UniProtKB-KW"/>
</dbReference>
<keyword evidence="7 13" id="KW-0862">Zinc</keyword>
<dbReference type="GO" id="GO:0006435">
    <property type="term" value="P:threonyl-tRNA aminoacylation"/>
    <property type="evidence" value="ECO:0007669"/>
    <property type="project" value="UniProtKB-UniRule"/>
</dbReference>
<accession>A0A1H2UDS7</accession>
<dbReference type="FunFam" id="3.40.50.800:FF:000001">
    <property type="entry name" value="Threonine--tRNA ligase"/>
    <property type="match status" value="1"/>
</dbReference>
<feature type="region of interest" description="Disordered" evidence="14">
    <location>
        <begin position="646"/>
        <end position="667"/>
    </location>
</feature>
<feature type="compositionally biased region" description="Polar residues" evidence="14">
    <location>
        <begin position="658"/>
        <end position="667"/>
    </location>
</feature>
<evidence type="ECO:0000256" key="12">
    <source>
        <dbReference type="ARBA" id="ARBA00049515"/>
    </source>
</evidence>
<dbReference type="PANTHER" id="PTHR11451">
    <property type="entry name" value="THREONINE-TRNA LIGASE"/>
    <property type="match status" value="1"/>
</dbReference>
<keyword evidence="11 13" id="KW-0030">Aminoacyl-tRNA synthetase</keyword>
<keyword evidence="6 13" id="KW-0547">Nucleotide-binding</keyword>
<dbReference type="EC" id="6.1.1.3" evidence="13"/>
<evidence type="ECO:0000256" key="2">
    <source>
        <dbReference type="ARBA" id="ARBA00022490"/>
    </source>
</evidence>
<keyword evidence="3 13" id="KW-0820">tRNA-binding</keyword>
<feature type="domain" description="TGS" evidence="16">
    <location>
        <begin position="1"/>
        <end position="63"/>
    </location>
</feature>
<dbReference type="InterPro" id="IPR004154">
    <property type="entry name" value="Anticodon-bd"/>
</dbReference>
<dbReference type="SMART" id="SM00863">
    <property type="entry name" value="tRNA_SAD"/>
    <property type="match status" value="1"/>
</dbReference>
<evidence type="ECO:0000256" key="8">
    <source>
        <dbReference type="ARBA" id="ARBA00022840"/>
    </source>
</evidence>
<dbReference type="STRING" id="564137.SAMN04488238_102350"/>